<accession>A0A1I3PJ73</accession>
<evidence type="ECO:0000313" key="3">
    <source>
        <dbReference type="Proteomes" id="UP000198919"/>
    </source>
</evidence>
<sequence>MGISIVTILVSKIDMELVNNSVYLPVNHKTTHHLFPILDSHTPFP</sequence>
<dbReference type="Proteomes" id="UP000224607">
    <property type="component" value="Unassembled WGS sequence"/>
</dbReference>
<keyword evidence="4" id="KW-1185">Reference proteome</keyword>
<reference evidence="3" key="1">
    <citation type="submission" date="2016-10" db="EMBL/GenBank/DDBJ databases">
        <authorList>
            <person name="Varghese N."/>
            <person name="Submissions S."/>
        </authorList>
    </citation>
    <scope>NUCLEOTIDE SEQUENCE [LARGE SCALE GENOMIC DNA]</scope>
    <source>
        <strain evidence="3">DSM 17908</strain>
    </source>
</reference>
<evidence type="ECO:0000313" key="1">
    <source>
        <dbReference type="EMBL" id="PHM44781.1"/>
    </source>
</evidence>
<evidence type="ECO:0000313" key="2">
    <source>
        <dbReference type="EMBL" id="SFJ21585.1"/>
    </source>
</evidence>
<dbReference type="EMBL" id="FORG01000006">
    <property type="protein sequence ID" value="SFJ21585.1"/>
    <property type="molecule type" value="Genomic_DNA"/>
</dbReference>
<gene>
    <name evidence="2" type="ORF">SAMN05421680_106166</name>
    <name evidence="1" type="ORF">Xmau_01495</name>
</gene>
<reference evidence="1 4" key="3">
    <citation type="journal article" date="2017" name="Nat. Microbiol.">
        <title>Natural product diversity associated with the nematode symbionts Photorhabdus and Xenorhabdus.</title>
        <authorList>
            <person name="Tobias N.J."/>
            <person name="Wolff H."/>
            <person name="Djahanschiri B."/>
            <person name="Grundmann F."/>
            <person name="Kronenwerth M."/>
            <person name="Shi Y.M."/>
            <person name="Simonyi S."/>
            <person name="Grun P."/>
            <person name="Shapiro-Ilan D."/>
            <person name="Pidot S.J."/>
            <person name="Stinear T.P."/>
            <person name="Ebersberger I."/>
            <person name="Bode H.B."/>
        </authorList>
    </citation>
    <scope>NUCLEOTIDE SEQUENCE [LARGE SCALE GENOMIC DNA]</scope>
    <source>
        <strain evidence="1 4">DSM 17908</strain>
    </source>
</reference>
<evidence type="ECO:0000313" key="4">
    <source>
        <dbReference type="Proteomes" id="UP000224607"/>
    </source>
</evidence>
<protein>
    <submittedName>
        <fullName evidence="2">Uncharacterized protein</fullName>
    </submittedName>
</protein>
<proteinExistence type="predicted"/>
<dbReference type="AlphaFoldDB" id="A0A1I3PJ73"/>
<organism evidence="2 3">
    <name type="scientific">Xenorhabdus mauleonii</name>
    <dbReference type="NCBI Taxonomy" id="351675"/>
    <lineage>
        <taxon>Bacteria</taxon>
        <taxon>Pseudomonadati</taxon>
        <taxon>Pseudomonadota</taxon>
        <taxon>Gammaproteobacteria</taxon>
        <taxon>Enterobacterales</taxon>
        <taxon>Morganellaceae</taxon>
        <taxon>Xenorhabdus</taxon>
    </lineage>
</organism>
<reference evidence="2" key="2">
    <citation type="submission" date="2016-10" db="EMBL/GenBank/DDBJ databases">
        <authorList>
            <person name="de Groot N.N."/>
        </authorList>
    </citation>
    <scope>NUCLEOTIDE SEQUENCE [LARGE SCALE GENOMIC DNA]</scope>
    <source>
        <strain evidence="2">DSM 17908</strain>
    </source>
</reference>
<dbReference type="STRING" id="351675.SAMN05421680_106166"/>
<name>A0A1I3PJ73_9GAMM</name>
<dbReference type="Proteomes" id="UP000198919">
    <property type="component" value="Unassembled WGS sequence"/>
</dbReference>
<dbReference type="EMBL" id="NITY01000004">
    <property type="protein sequence ID" value="PHM44781.1"/>
    <property type="molecule type" value="Genomic_DNA"/>
</dbReference>